<keyword evidence="2" id="KW-1185">Reference proteome</keyword>
<name>A0ACC2LB29_PERAE</name>
<reference evidence="1 2" key="1">
    <citation type="journal article" date="2022" name="Hortic Res">
        <title>A haplotype resolved chromosomal level avocado genome allows analysis of novel avocado genes.</title>
        <authorList>
            <person name="Nath O."/>
            <person name="Fletcher S.J."/>
            <person name="Hayward A."/>
            <person name="Shaw L.M."/>
            <person name="Masouleh A.K."/>
            <person name="Furtado A."/>
            <person name="Henry R.J."/>
            <person name="Mitter N."/>
        </authorList>
    </citation>
    <scope>NUCLEOTIDE SEQUENCE [LARGE SCALE GENOMIC DNA]</scope>
    <source>
        <strain evidence="2">cv. Hass</strain>
    </source>
</reference>
<accession>A0ACC2LB29</accession>
<dbReference type="Proteomes" id="UP001234297">
    <property type="component" value="Chromosome 7"/>
</dbReference>
<protein>
    <submittedName>
        <fullName evidence="1">Uncharacterized protein</fullName>
    </submittedName>
</protein>
<organism evidence="1 2">
    <name type="scientific">Persea americana</name>
    <name type="common">Avocado</name>
    <dbReference type="NCBI Taxonomy" id="3435"/>
    <lineage>
        <taxon>Eukaryota</taxon>
        <taxon>Viridiplantae</taxon>
        <taxon>Streptophyta</taxon>
        <taxon>Embryophyta</taxon>
        <taxon>Tracheophyta</taxon>
        <taxon>Spermatophyta</taxon>
        <taxon>Magnoliopsida</taxon>
        <taxon>Magnoliidae</taxon>
        <taxon>Laurales</taxon>
        <taxon>Lauraceae</taxon>
        <taxon>Persea</taxon>
    </lineage>
</organism>
<evidence type="ECO:0000313" key="2">
    <source>
        <dbReference type="Proteomes" id="UP001234297"/>
    </source>
</evidence>
<evidence type="ECO:0000313" key="1">
    <source>
        <dbReference type="EMBL" id="KAJ8630686.1"/>
    </source>
</evidence>
<comment type="caution">
    <text evidence="1">The sequence shown here is derived from an EMBL/GenBank/DDBJ whole genome shotgun (WGS) entry which is preliminary data.</text>
</comment>
<sequence length="975" mass="107915">MVNLDKDPFPIGWFWIRIPTEICHGSNVRDLGTTTPEKPDPSSSGFETVIMPSELSPLHHLKVFSISRNNLQGTIPPSISHCKELRQLCLSENTFIGTIPQELGILGNLQIMQLSYNNLTGRVPPSLGNITKLECFSLLDNNLEGSIPWEIGSLYNLVCLSFQGNGFTGPIPYSMFNISTLKVVDLSINRLSGHLPKENATGLNVLNLKELFLNSNQLRGHIPVSFASASKLEYLYFLSGHIPKDIGVWLPSLERIYLSHNQLSGAVPSSISNASKLTIISIANNSFSGPVPPTLGHLTQLRFLTVQNNLLVNETGRNELSFLTPLVNCRDLTHLILALNPLNGYLPETVGNLSKNLRVIDSEYCGIKGSIPQGLGNLSSLLYLGLNNNDLGGTVPASIRGLQNLRGLYLTRNRIEGPNSAEIFSLGRLGELLLGENMLFGSIPRLISNLTRLAVLSLAVNRLSSTIPSGFWKLENLREMNLSHNSLHGPLPPQVGNLKPMSYMDLSSNNLSGEIPEALGNLQLLLHLDLSSNLFTGPIPKSFSQLIIIQQMDLSSNALSGLIPKYLETLRDAQYMNFSFNKLEGEIPSGGAFTNLTPQSFMGNPALCGSPRFQVPPCLIHPTKTRPSRSHSVKIVVPIICAVLFSAICFSTLIIRRAKKVKSAAPVGRSLEIGQWRMVTIHELQHATCNFSEANVLGAGSFSRVYRGTLANGMDIAAKLGVKRERREGAGSREKDARNTEMERGWELRAIKVSSSVFQQRTGLGFADQIPSLSSLASLLRPAKMYTAMRKIHKDKDAEPTEFEESVAQSFFDLENTNQELKSDLKDLYINSAVQMDISGNRKAVVIHVPYRLRKSFRKIHVRLVRELEKKFSGKDVILIATRRIVRPPKKGSAVVRPRSRTLTAVHDAMLEDVVYPAEIVGKRIRYRIDGSKIIKIFLDPKERNNTEYKLETFAGVYRKLSGKDVVFEYPTTEA</sequence>
<gene>
    <name evidence="1" type="ORF">MRB53_024009</name>
</gene>
<dbReference type="EMBL" id="CM056815">
    <property type="protein sequence ID" value="KAJ8630686.1"/>
    <property type="molecule type" value="Genomic_DNA"/>
</dbReference>
<proteinExistence type="predicted"/>